<dbReference type="InterPro" id="IPR006597">
    <property type="entry name" value="Sel1-like"/>
</dbReference>
<proteinExistence type="predicted"/>
<dbReference type="PANTHER" id="PTHR11102:SF160">
    <property type="entry name" value="ERAD-ASSOCIATED E3 UBIQUITIN-PROTEIN LIGASE COMPONENT HRD3"/>
    <property type="match status" value="1"/>
</dbReference>
<name>A0A6N0JK26_ACHDE</name>
<accession>A0A6N0JK26</accession>
<dbReference type="Proteomes" id="UP000509782">
    <property type="component" value="Chromosome"/>
</dbReference>
<dbReference type="AlphaFoldDB" id="A0A6N0JK26"/>
<dbReference type="SMART" id="SM00671">
    <property type="entry name" value="SEL1"/>
    <property type="match status" value="3"/>
</dbReference>
<dbReference type="InterPro" id="IPR050767">
    <property type="entry name" value="Sel1_AlgK"/>
</dbReference>
<evidence type="ECO:0000313" key="3">
    <source>
        <dbReference type="Proteomes" id="UP000509782"/>
    </source>
</evidence>
<dbReference type="SUPFAM" id="SSF81901">
    <property type="entry name" value="HCP-like"/>
    <property type="match status" value="1"/>
</dbReference>
<organism evidence="2 3">
    <name type="scientific">Achromobacter denitrificans</name>
    <name type="common">Alcaligenes denitrificans</name>
    <dbReference type="NCBI Taxonomy" id="32002"/>
    <lineage>
        <taxon>Bacteria</taxon>
        <taxon>Pseudomonadati</taxon>
        <taxon>Pseudomonadota</taxon>
        <taxon>Betaproteobacteria</taxon>
        <taxon>Burkholderiales</taxon>
        <taxon>Alcaligenaceae</taxon>
        <taxon>Achromobacter</taxon>
    </lineage>
</organism>
<protein>
    <submittedName>
        <fullName evidence="2">Sel1 repeat family protein</fullName>
    </submittedName>
</protein>
<evidence type="ECO:0000313" key="2">
    <source>
        <dbReference type="EMBL" id="QKQ47036.1"/>
    </source>
</evidence>
<gene>
    <name evidence="2" type="ORF">FOC81_10165</name>
</gene>
<keyword evidence="1" id="KW-0732">Signal</keyword>
<dbReference type="Pfam" id="PF08238">
    <property type="entry name" value="Sel1"/>
    <property type="match status" value="5"/>
</dbReference>
<feature type="chain" id="PRO_5026830805" evidence="1">
    <location>
        <begin position="31"/>
        <end position="446"/>
    </location>
</feature>
<dbReference type="Gene3D" id="1.25.40.10">
    <property type="entry name" value="Tetratricopeptide repeat domain"/>
    <property type="match status" value="1"/>
</dbReference>
<dbReference type="EMBL" id="CP054569">
    <property type="protein sequence ID" value="QKQ47036.1"/>
    <property type="molecule type" value="Genomic_DNA"/>
</dbReference>
<dbReference type="InterPro" id="IPR011990">
    <property type="entry name" value="TPR-like_helical_dom_sf"/>
</dbReference>
<feature type="signal peptide" evidence="1">
    <location>
        <begin position="1"/>
        <end position="30"/>
    </location>
</feature>
<sequence length="446" mass="49054">MFSSLPKLPPCLKALAAFALLALSPHAAHAVPTETRPSWLDSAIWYDQDPGRWSAAEVRQWLRDAPQGDTTVQYRAAVALEAGQHVPQDLAQARRWYEAAARGGNAAAQASLARMLQAGWGGRQDERAARKWNELAADQGHRRALFNQAAQLQREAGPQGDMPAAALSLYRRAAELGLPQGAAVLAEFYRDDRGARDLPEAWRWLGQAADDGYAPALYDLDNWCNARPEWDGCEAKAIHALTDAAKLGYPPAQGRLGLRYLDFTVQQIRWTPELWLKLNARYPDDPALLKDREAGARWVALAAANGDVLALYNIGIILQREAAKGASGKSAYEPTTMAAVRACFAAAAQRGMGAAMLAMVETYEAEDAREQYTRQEREELMHYWVRQADAAGMLDRQRIGPTWSGWNYAHPRRPIAPPSDEVLRRGMAPAAACALKPRVEADRAPG</sequence>
<reference evidence="2 3" key="1">
    <citation type="submission" date="2020-05" db="EMBL/GenBank/DDBJ databases">
        <title>FDA dAtabase for Regulatory Grade micrObial Sequences (FDA-ARGOS): Supporting development and validation of Infectious Disease Dx tests.</title>
        <authorList>
            <person name="Sproer C."/>
            <person name="Gronow S."/>
            <person name="Severitt S."/>
            <person name="Schroder I."/>
            <person name="Tallon L."/>
            <person name="Sadzewicz L."/>
            <person name="Zhao X."/>
            <person name="Vavikolanu K."/>
            <person name="Mehta A."/>
            <person name="Aluvathingal J."/>
            <person name="Nadendla S."/>
            <person name="Myers T."/>
            <person name="Yan Y."/>
            <person name="Sichtig H."/>
        </authorList>
    </citation>
    <scope>NUCLEOTIDE SEQUENCE [LARGE SCALE GENOMIC DNA]</scope>
    <source>
        <strain evidence="2 3">FDAARGOS_787</strain>
    </source>
</reference>
<evidence type="ECO:0000256" key="1">
    <source>
        <dbReference type="SAM" id="SignalP"/>
    </source>
</evidence>
<dbReference type="PANTHER" id="PTHR11102">
    <property type="entry name" value="SEL-1-LIKE PROTEIN"/>
    <property type="match status" value="1"/>
</dbReference>
<dbReference type="RefSeq" id="WP_174716203.1">
    <property type="nucleotide sequence ID" value="NZ_CP054569.1"/>
</dbReference>